<evidence type="ECO:0000256" key="2">
    <source>
        <dbReference type="ARBA" id="ARBA00022525"/>
    </source>
</evidence>
<protein>
    <recommendedName>
        <fullName evidence="6">Gram-positive cocci surface proteins LPxTG domain-containing protein</fullName>
    </recommendedName>
</protein>
<gene>
    <name evidence="7" type="ORF">IV74_GL000071</name>
</gene>
<keyword evidence="4" id="KW-0572">Peptidoglycan-anchor</keyword>
<feature type="domain" description="Gram-positive cocci surface proteins LPxTG" evidence="6">
    <location>
        <begin position="67"/>
        <end position="103"/>
    </location>
</feature>
<evidence type="ECO:0000256" key="4">
    <source>
        <dbReference type="ARBA" id="ARBA00023088"/>
    </source>
</evidence>
<keyword evidence="1" id="KW-0134">Cell wall</keyword>
<evidence type="ECO:0000256" key="5">
    <source>
        <dbReference type="SAM" id="Phobius"/>
    </source>
</evidence>
<keyword evidence="5" id="KW-0472">Membrane</keyword>
<reference evidence="7 8" key="1">
    <citation type="journal article" date="2015" name="Genome Announc.">
        <title>Expanding the biotechnology potential of lactobacilli through comparative genomics of 213 strains and associated genera.</title>
        <authorList>
            <person name="Sun Z."/>
            <person name="Harris H.M."/>
            <person name="McCann A."/>
            <person name="Guo C."/>
            <person name="Argimon S."/>
            <person name="Zhang W."/>
            <person name="Yang X."/>
            <person name="Jeffery I.B."/>
            <person name="Cooney J.C."/>
            <person name="Kagawa T.F."/>
            <person name="Liu W."/>
            <person name="Song Y."/>
            <person name="Salvetti E."/>
            <person name="Wrobel A."/>
            <person name="Rasinkangas P."/>
            <person name="Parkhill J."/>
            <person name="Rea M.C."/>
            <person name="O'Sullivan O."/>
            <person name="Ritari J."/>
            <person name="Douillard F.P."/>
            <person name="Paul Ross R."/>
            <person name="Yang R."/>
            <person name="Briner A.E."/>
            <person name="Felis G.E."/>
            <person name="de Vos W.M."/>
            <person name="Barrangou R."/>
            <person name="Klaenhammer T.R."/>
            <person name="Caufield P.W."/>
            <person name="Cui Y."/>
            <person name="Zhang H."/>
            <person name="O'Toole P.W."/>
        </authorList>
    </citation>
    <scope>NUCLEOTIDE SEQUENCE [LARGE SCALE GENOMIC DNA]</scope>
    <source>
        <strain evidence="7 8">DSM 20623</strain>
    </source>
</reference>
<dbReference type="Proteomes" id="UP000051658">
    <property type="component" value="Unassembled WGS sequence"/>
</dbReference>
<dbReference type="AlphaFoldDB" id="A0A0R2HXS2"/>
<evidence type="ECO:0000313" key="7">
    <source>
        <dbReference type="EMBL" id="KRN57551.1"/>
    </source>
</evidence>
<comment type="caution">
    <text evidence="7">The sequence shown here is derived from an EMBL/GenBank/DDBJ whole genome shotgun (WGS) entry which is preliminary data.</text>
</comment>
<accession>A0A0R2HXS2</accession>
<keyword evidence="3" id="KW-0732">Signal</keyword>
<name>A0A0R2HXS2_CARDV</name>
<keyword evidence="5" id="KW-0812">Transmembrane</keyword>
<evidence type="ECO:0000313" key="8">
    <source>
        <dbReference type="Proteomes" id="UP000051658"/>
    </source>
</evidence>
<keyword evidence="2" id="KW-0964">Secreted</keyword>
<evidence type="ECO:0000256" key="1">
    <source>
        <dbReference type="ARBA" id="ARBA00022512"/>
    </source>
</evidence>
<dbReference type="InterPro" id="IPR019931">
    <property type="entry name" value="LPXTG_anchor"/>
</dbReference>
<dbReference type="RefSeq" id="WP_034572640.1">
    <property type="nucleotide sequence ID" value="NZ_JQBS01000006.1"/>
</dbReference>
<keyword evidence="8" id="KW-1185">Reference proteome</keyword>
<dbReference type="EMBL" id="JQBS01000006">
    <property type="protein sequence ID" value="KRN57551.1"/>
    <property type="molecule type" value="Genomic_DNA"/>
</dbReference>
<dbReference type="Pfam" id="PF00746">
    <property type="entry name" value="Gram_pos_anchor"/>
    <property type="match status" value="1"/>
</dbReference>
<dbReference type="GeneID" id="89587653"/>
<dbReference type="PATRIC" id="fig|1449336.4.peg.71"/>
<proteinExistence type="predicted"/>
<feature type="transmembrane region" description="Helical" evidence="5">
    <location>
        <begin position="80"/>
        <end position="97"/>
    </location>
</feature>
<sequence>MKRLINLFVVTLLLSFSFILTDEVKAESSTESEVGITFEGEEYEPPNFPQPNDDSDINIPLIDPPIQGKLPQTSESVNRGSLLAGLFLMLIAYYIAIKKRDENESKSRM</sequence>
<organism evidence="7 8">
    <name type="scientific">Carnobacterium divergens DSM 20623</name>
    <dbReference type="NCBI Taxonomy" id="1449336"/>
    <lineage>
        <taxon>Bacteria</taxon>
        <taxon>Bacillati</taxon>
        <taxon>Bacillota</taxon>
        <taxon>Bacilli</taxon>
        <taxon>Lactobacillales</taxon>
        <taxon>Carnobacteriaceae</taxon>
        <taxon>Carnobacterium</taxon>
    </lineage>
</organism>
<evidence type="ECO:0000256" key="3">
    <source>
        <dbReference type="ARBA" id="ARBA00022729"/>
    </source>
</evidence>
<dbReference type="NCBIfam" id="TIGR01167">
    <property type="entry name" value="LPXTG_anchor"/>
    <property type="match status" value="1"/>
</dbReference>
<evidence type="ECO:0000259" key="6">
    <source>
        <dbReference type="Pfam" id="PF00746"/>
    </source>
</evidence>
<keyword evidence="5" id="KW-1133">Transmembrane helix</keyword>